<feature type="domain" description="NB-ARC" evidence="4">
    <location>
        <begin position="1"/>
        <end position="146"/>
    </location>
</feature>
<evidence type="ECO:0000313" key="8">
    <source>
        <dbReference type="Proteomes" id="UP000467840"/>
    </source>
</evidence>
<dbReference type="GO" id="GO:0043531">
    <property type="term" value="F:ADP binding"/>
    <property type="evidence" value="ECO:0007669"/>
    <property type="project" value="InterPro"/>
</dbReference>
<dbReference type="InterPro" id="IPR027417">
    <property type="entry name" value="P-loop_NTPase"/>
</dbReference>
<reference evidence="7 8" key="1">
    <citation type="journal article" date="2020" name="Mol. Plant">
        <title>The Chromosome-Based Rubber Tree Genome Provides New Insights into Spurge Genome Evolution and Rubber Biosynthesis.</title>
        <authorList>
            <person name="Liu J."/>
            <person name="Shi C."/>
            <person name="Shi C.C."/>
            <person name="Li W."/>
            <person name="Zhang Q.J."/>
            <person name="Zhang Y."/>
            <person name="Li K."/>
            <person name="Lu H.F."/>
            <person name="Shi C."/>
            <person name="Zhu S.T."/>
            <person name="Xiao Z.Y."/>
            <person name="Nan H."/>
            <person name="Yue Y."/>
            <person name="Zhu X.G."/>
            <person name="Wu Y."/>
            <person name="Hong X.N."/>
            <person name="Fan G.Y."/>
            <person name="Tong Y."/>
            <person name="Zhang D."/>
            <person name="Mao C.L."/>
            <person name="Liu Y.L."/>
            <person name="Hao S.J."/>
            <person name="Liu W.Q."/>
            <person name="Lv M.Q."/>
            <person name="Zhang H.B."/>
            <person name="Liu Y."/>
            <person name="Hu-Tang G.R."/>
            <person name="Wang J.P."/>
            <person name="Wang J.H."/>
            <person name="Sun Y.H."/>
            <person name="Ni S.B."/>
            <person name="Chen W.B."/>
            <person name="Zhang X.C."/>
            <person name="Jiao Y.N."/>
            <person name="Eichler E.E."/>
            <person name="Li G.H."/>
            <person name="Liu X."/>
            <person name="Gao L.Z."/>
        </authorList>
    </citation>
    <scope>NUCLEOTIDE SEQUENCE [LARGE SCALE GENOMIC DNA]</scope>
    <source>
        <strain evidence="8">cv. GT1</strain>
        <tissue evidence="7">Leaf</tissue>
    </source>
</reference>
<dbReference type="Proteomes" id="UP000467840">
    <property type="component" value="Chromosome 10"/>
</dbReference>
<dbReference type="PANTHER" id="PTHR36766">
    <property type="entry name" value="PLANT BROAD-SPECTRUM MILDEW RESISTANCE PROTEIN RPW8"/>
    <property type="match status" value="1"/>
</dbReference>
<dbReference type="PRINTS" id="PR00364">
    <property type="entry name" value="DISEASERSIST"/>
</dbReference>
<dbReference type="InterPro" id="IPR036388">
    <property type="entry name" value="WH-like_DNA-bd_sf"/>
</dbReference>
<protein>
    <submittedName>
        <fullName evidence="7">Uncharacterized protein</fullName>
    </submittedName>
</protein>
<name>A0A6A6N596_HEVBR</name>
<dbReference type="InterPro" id="IPR056789">
    <property type="entry name" value="LRR_R13L1-DRL21"/>
</dbReference>
<keyword evidence="3" id="KW-0611">Plant defense</keyword>
<evidence type="ECO:0000259" key="4">
    <source>
        <dbReference type="Pfam" id="PF00931"/>
    </source>
</evidence>
<evidence type="ECO:0000259" key="6">
    <source>
        <dbReference type="Pfam" id="PF25019"/>
    </source>
</evidence>
<keyword evidence="2" id="KW-0677">Repeat</keyword>
<keyword evidence="1" id="KW-0433">Leucine-rich repeat</keyword>
<dbReference type="EMBL" id="JAAGAX010000003">
    <property type="protein sequence ID" value="KAF2319726.1"/>
    <property type="molecule type" value="Genomic_DNA"/>
</dbReference>
<dbReference type="Pfam" id="PF25019">
    <property type="entry name" value="LRR_R13L1-DRL21"/>
    <property type="match status" value="1"/>
</dbReference>
<keyword evidence="8" id="KW-1185">Reference proteome</keyword>
<proteinExistence type="predicted"/>
<dbReference type="InterPro" id="IPR002182">
    <property type="entry name" value="NB-ARC"/>
</dbReference>
<evidence type="ECO:0000313" key="7">
    <source>
        <dbReference type="EMBL" id="KAF2319726.1"/>
    </source>
</evidence>
<dbReference type="InterPro" id="IPR042197">
    <property type="entry name" value="Apaf_helical"/>
</dbReference>
<dbReference type="Pfam" id="PF23559">
    <property type="entry name" value="WHD_DRP"/>
    <property type="match status" value="1"/>
</dbReference>
<evidence type="ECO:0000256" key="1">
    <source>
        <dbReference type="ARBA" id="ARBA00022614"/>
    </source>
</evidence>
<dbReference type="AlphaFoldDB" id="A0A6A6N596"/>
<comment type="caution">
    <text evidence="7">The sequence shown here is derived from an EMBL/GenBank/DDBJ whole genome shotgun (WGS) entry which is preliminary data.</text>
</comment>
<dbReference type="InterPro" id="IPR058922">
    <property type="entry name" value="WHD_DRP"/>
</dbReference>
<dbReference type="PANTHER" id="PTHR36766:SF51">
    <property type="entry name" value="DISEASE RESISTANCE RPP13-LIKE PROTEIN 1"/>
    <property type="match status" value="1"/>
</dbReference>
<gene>
    <name evidence="7" type="ORF">GH714_018240</name>
</gene>
<dbReference type="GO" id="GO:0006952">
    <property type="term" value="P:defense response"/>
    <property type="evidence" value="ECO:0007669"/>
    <property type="project" value="UniProtKB-KW"/>
</dbReference>
<dbReference type="FunFam" id="1.10.10.10:FF:000322">
    <property type="entry name" value="Probable disease resistance protein At1g63360"/>
    <property type="match status" value="1"/>
</dbReference>
<sequence>MGGVGKTTLARLVYNCNDKSSQQQFHLKGWVCVSDEFDILKITKSILESITRQSCYLNELNQVQLELCEKLEGKKFLIVLDDVWNKNYDEWNALCSPLMHGAPGSRVIVTTRDEAIARMMETIESHNLNCISDENCWKLFLYHAFASRRVADPKLEVIRDKVIEKCGGLPLAARTLGGLLRSKPWEDWENVMNSKIWNLQDDVNNILPVLKLSYYHLPSHLKRCFAYCAIFPKDYVFEEKELVLLWMAEGLIEQRDGQHMEDVGEEYFQDLFSRSFFQSSSTGGFIMHDLVNDLAQVVAGDACFRLEDKVTPRKREKSRHSSYIPSPMIAVKDLSCLKISSTMLLRGCWHLKKLPLEMQNLINLRHLDIQDTCVEGMPQGIEELKRLRTLSDFVVGEGNEVGITALTNLKFLQGTLRISRLENVANDSYVRGAILLDKEKMDDLVMDWGIFYFWSGLKFQNIPNEICHREVIEKMKPHGNLKKLTIIRYGGIQFPSWVGDPLFSNLVSLKLENCFKCTTLPQLGLLSSLKYLVIKEFPNVKVVDREFYGEDMSNSNPFPALETLHIEDMYEWEEWKICGYEFPHLRELSIVSLPVISRLRLVINGCRKVELGGGFSSANILNVTGPFLFRPEELMQGLRKLKTLTIGSDVYIPRFNHLHWKLGEGIAENEELLQKGVADSEIRILQFHGCERLERLLPWLHSFKSLRKLSIEGCFRLISLPDGVIYSSLCLEELTIDYCHSLISIGRHQLPSSLKRLKISHCTELQRLLDVGEAYSSSRVTDEDSISRDTNLSNLQNLEIDGCSSLTFLGELPASLKYLVLNCFSFHSINAKIESIAERFDNNTFLESIKIRYLPYLKSLPKNLHMLTNLHHIKISHCDKLKVLPDNMHNLTSLQELAIQDCPGIISFPEEGFPTNLTSLCIHNVEIYTPLFAWGLHRLTSLKNLSIGGCPSVLSFPQDEIDMKLPTSLTSLIIEEFQDLKYLSSKGFQSLTSLEYMRIVRCPKLASFPKNGLPPSLLQLQIYNCPLLQKSCQKGKGRELQELARIPFVEIIETSLHDSDKWLKKVENRFKTKEWQHMTQTN</sequence>
<dbReference type="SUPFAM" id="SSF52058">
    <property type="entry name" value="L domain-like"/>
    <property type="match status" value="2"/>
</dbReference>
<organism evidence="7 8">
    <name type="scientific">Hevea brasiliensis</name>
    <name type="common">Para rubber tree</name>
    <name type="synonym">Siphonia brasiliensis</name>
    <dbReference type="NCBI Taxonomy" id="3981"/>
    <lineage>
        <taxon>Eukaryota</taxon>
        <taxon>Viridiplantae</taxon>
        <taxon>Streptophyta</taxon>
        <taxon>Embryophyta</taxon>
        <taxon>Tracheophyta</taxon>
        <taxon>Spermatophyta</taxon>
        <taxon>Magnoliopsida</taxon>
        <taxon>eudicotyledons</taxon>
        <taxon>Gunneridae</taxon>
        <taxon>Pentapetalae</taxon>
        <taxon>rosids</taxon>
        <taxon>fabids</taxon>
        <taxon>Malpighiales</taxon>
        <taxon>Euphorbiaceae</taxon>
        <taxon>Crotonoideae</taxon>
        <taxon>Micrandreae</taxon>
        <taxon>Hevea</taxon>
    </lineage>
</organism>
<dbReference type="InterPro" id="IPR032675">
    <property type="entry name" value="LRR_dom_sf"/>
</dbReference>
<evidence type="ECO:0000256" key="2">
    <source>
        <dbReference type="ARBA" id="ARBA00022737"/>
    </source>
</evidence>
<dbReference type="Gene3D" id="1.10.8.430">
    <property type="entry name" value="Helical domain of apoptotic protease-activating factors"/>
    <property type="match status" value="1"/>
</dbReference>
<dbReference type="Pfam" id="PF00931">
    <property type="entry name" value="NB-ARC"/>
    <property type="match status" value="1"/>
</dbReference>
<dbReference type="Gene3D" id="3.80.10.10">
    <property type="entry name" value="Ribonuclease Inhibitor"/>
    <property type="match status" value="3"/>
</dbReference>
<accession>A0A6A6N596</accession>
<dbReference type="Gene3D" id="1.10.10.10">
    <property type="entry name" value="Winged helix-like DNA-binding domain superfamily/Winged helix DNA-binding domain"/>
    <property type="match status" value="1"/>
</dbReference>
<feature type="domain" description="R13L1/DRL21-like LRR repeat region" evidence="6">
    <location>
        <begin position="403"/>
        <end position="536"/>
    </location>
</feature>
<dbReference type="SUPFAM" id="SSF52540">
    <property type="entry name" value="P-loop containing nucleoside triphosphate hydrolases"/>
    <property type="match status" value="1"/>
</dbReference>
<dbReference type="Gene3D" id="3.40.50.300">
    <property type="entry name" value="P-loop containing nucleotide triphosphate hydrolases"/>
    <property type="match status" value="1"/>
</dbReference>
<evidence type="ECO:0000259" key="5">
    <source>
        <dbReference type="Pfam" id="PF23559"/>
    </source>
</evidence>
<feature type="domain" description="Disease resistance protein winged helix" evidence="5">
    <location>
        <begin position="230"/>
        <end position="295"/>
    </location>
</feature>
<evidence type="ECO:0000256" key="3">
    <source>
        <dbReference type="ARBA" id="ARBA00022821"/>
    </source>
</evidence>